<dbReference type="Proteomes" id="UP000095281">
    <property type="component" value="Unplaced"/>
</dbReference>
<evidence type="ECO:0000313" key="1">
    <source>
        <dbReference type="Proteomes" id="UP000095281"/>
    </source>
</evidence>
<organism evidence="1 2">
    <name type="scientific">Meloidogyne hapla</name>
    <name type="common">Root-knot nematode worm</name>
    <dbReference type="NCBI Taxonomy" id="6305"/>
    <lineage>
        <taxon>Eukaryota</taxon>
        <taxon>Metazoa</taxon>
        <taxon>Ecdysozoa</taxon>
        <taxon>Nematoda</taxon>
        <taxon>Chromadorea</taxon>
        <taxon>Rhabditida</taxon>
        <taxon>Tylenchina</taxon>
        <taxon>Tylenchomorpha</taxon>
        <taxon>Tylenchoidea</taxon>
        <taxon>Meloidogynidae</taxon>
        <taxon>Meloidogyninae</taxon>
        <taxon>Meloidogyne</taxon>
    </lineage>
</organism>
<name>A0A1I8B948_MELHA</name>
<reference evidence="2" key="1">
    <citation type="submission" date="2016-11" db="UniProtKB">
        <authorList>
            <consortium name="WormBaseParasite"/>
        </authorList>
    </citation>
    <scope>IDENTIFICATION</scope>
</reference>
<accession>A0A1I8B948</accession>
<sequence>MALLYNYLDNLKNGNKNNFEIKSLNELGDKFLNEENEEYFNEKLIETDNIKKLIREQNFKQILKFQEGKDEIGLREGIKSCGESIVRKELEIFVDNNQANIIIISCIDEIKIENEYCTDDKLKDENHFNNNEKLAFYYREALFNENKIEKLKHKYASDFIVWHRAIIKQLNNLQNWPNQRVRNNVLNAWKLNENEKYFCLLFTEINDYKYLFDYGAQLFSWFEEMKLKIEKRQKRGEFSKGEKSSAVKIIEDFKIIKYKIFDDKIYKEIKKEFINWLYLEHYERLNKLIFAENDYGEVLKMKAIEG</sequence>
<protein>
    <submittedName>
        <fullName evidence="2">Uncharacterized protein</fullName>
    </submittedName>
</protein>
<keyword evidence="1" id="KW-1185">Reference proteome</keyword>
<proteinExistence type="predicted"/>
<evidence type="ECO:0000313" key="2">
    <source>
        <dbReference type="WBParaSite" id="MhA1_Contig1679.frz3.gene10"/>
    </source>
</evidence>
<dbReference type="AlphaFoldDB" id="A0A1I8B948"/>
<dbReference type="WBParaSite" id="MhA1_Contig1679.frz3.gene10">
    <property type="protein sequence ID" value="MhA1_Contig1679.frz3.gene10"/>
    <property type="gene ID" value="MhA1_Contig1679.frz3.gene10"/>
</dbReference>